<protein>
    <submittedName>
        <fullName evidence="2">Uncharacterized protein</fullName>
    </submittedName>
</protein>
<organism evidence="2 3">
    <name type="scientific">Candidatus Azambacteria bacterium GW2011_GWA1_42_19</name>
    <dbReference type="NCBI Taxonomy" id="1618609"/>
    <lineage>
        <taxon>Bacteria</taxon>
        <taxon>Candidatus Azamiibacteriota</taxon>
    </lineage>
</organism>
<keyword evidence="1" id="KW-1133">Transmembrane helix</keyword>
<comment type="caution">
    <text evidence="2">The sequence shown here is derived from an EMBL/GenBank/DDBJ whole genome shotgun (WGS) entry which is preliminary data.</text>
</comment>
<keyword evidence="1" id="KW-0472">Membrane</keyword>
<dbReference type="AlphaFoldDB" id="A0A0G1BIU5"/>
<keyword evidence="1" id="KW-0812">Transmembrane</keyword>
<sequence>MVNIPQTSSGTFGAFRPQEPKKSFLPYLIGLFLLIILAAGYYFFFYQGLGFSFGRPNLPPPPPLTPLDKKIIKIQDLSVDLFDSPFYKSLKSYGNLPIIADSLGRINPFVPY</sequence>
<evidence type="ECO:0000256" key="1">
    <source>
        <dbReference type="SAM" id="Phobius"/>
    </source>
</evidence>
<accession>A0A0G1BIU5</accession>
<name>A0A0G1BIU5_9BACT</name>
<proteinExistence type="predicted"/>
<gene>
    <name evidence="2" type="ORF">UV10_C0006G0009</name>
</gene>
<dbReference type="Proteomes" id="UP000034951">
    <property type="component" value="Unassembled WGS sequence"/>
</dbReference>
<feature type="transmembrane region" description="Helical" evidence="1">
    <location>
        <begin position="24"/>
        <end position="45"/>
    </location>
</feature>
<evidence type="ECO:0000313" key="3">
    <source>
        <dbReference type="Proteomes" id="UP000034951"/>
    </source>
</evidence>
<reference evidence="2 3" key="1">
    <citation type="journal article" date="2015" name="Nature">
        <title>rRNA introns, odd ribosomes, and small enigmatic genomes across a large radiation of phyla.</title>
        <authorList>
            <person name="Brown C.T."/>
            <person name="Hug L.A."/>
            <person name="Thomas B.C."/>
            <person name="Sharon I."/>
            <person name="Castelle C.J."/>
            <person name="Singh A."/>
            <person name="Wilkins M.J."/>
            <person name="Williams K.H."/>
            <person name="Banfield J.F."/>
        </authorList>
    </citation>
    <scope>NUCLEOTIDE SEQUENCE [LARGE SCALE GENOMIC DNA]</scope>
</reference>
<evidence type="ECO:0000313" key="2">
    <source>
        <dbReference type="EMBL" id="KKS46201.1"/>
    </source>
</evidence>
<dbReference type="EMBL" id="LCDE01000006">
    <property type="protein sequence ID" value="KKS46201.1"/>
    <property type="molecule type" value="Genomic_DNA"/>
</dbReference>